<accession>A0A364KUT7</accession>
<sequence>MALKAVYERFLSTPTSSVLSPDVSLNYITTTTSITGSEQVIKHLSNQERAVKKKGDKILSIVETPDTVVLDVETTLEFVTGGGAYLSSLDDNFLADRVVTFPTIHIVRFNSQTQIQQVRIYWDQGSLLKQVEVIGSRGKNWPIRDAKDQSKLIVNVATAQGITTPPSQEQVPVAVAAIGKARGSSRPPSRAPSDIFPGSDDAENESTPRARDSIISPRAGSTKHFRPVRVFGGEDDDEYATTSPIKPKIGSNKGFQPVRVFDVEQDDTEAAQQPRAGSTKNFQPIRVFDLGEDGAEPEKERQYKTHPQKFNHFEIGAEANAAREVKDTPAVRSRPMSQWDFEGFYTPEKPRQKLRAQDVRHFGWSDNEEENIETPPVRPRVVQPRRDAETHFLLDETDDENNKPAPLHPGKRVIGSFGNKGQTLYDNNVYDEERNPTPKQPLGTVVNNIHRRKDFDSHWEVRDPTASDIAAASAEENIGSRPVSSDRVKAVKMMESSWDNFDENDDEAKNKTTTALPKRASRAVNQPSWSLGDE</sequence>
<evidence type="ECO:0000313" key="3">
    <source>
        <dbReference type="Proteomes" id="UP000249363"/>
    </source>
</evidence>
<dbReference type="OrthoDB" id="1162399at2759"/>
<evidence type="ECO:0000256" key="1">
    <source>
        <dbReference type="SAM" id="MobiDB-lite"/>
    </source>
</evidence>
<feature type="compositionally biased region" description="Basic and acidic residues" evidence="1">
    <location>
        <begin position="384"/>
        <end position="394"/>
    </location>
</feature>
<gene>
    <name evidence="2" type="ORF">BHQ10_003332</name>
</gene>
<reference evidence="2 3" key="1">
    <citation type="journal article" date="2017" name="Biotechnol. Biofuels">
        <title>Differential beta-glucosidase expression as a function of carbon source availability in Talaromyces amestolkiae: a genomic and proteomic approach.</title>
        <authorList>
            <person name="de Eugenio L.I."/>
            <person name="Mendez-Liter J.A."/>
            <person name="Nieto-Dominguez M."/>
            <person name="Alonso L."/>
            <person name="Gil-Munoz J."/>
            <person name="Barriuso J."/>
            <person name="Prieto A."/>
            <person name="Martinez M.J."/>
        </authorList>
    </citation>
    <scope>NUCLEOTIDE SEQUENCE [LARGE SCALE GENOMIC DNA]</scope>
    <source>
        <strain evidence="2 3">CIB</strain>
    </source>
</reference>
<feature type="region of interest" description="Disordered" evidence="1">
    <location>
        <begin position="365"/>
        <end position="421"/>
    </location>
</feature>
<feature type="region of interest" description="Disordered" evidence="1">
    <location>
        <begin position="497"/>
        <end position="534"/>
    </location>
</feature>
<name>A0A364KUT7_TALAM</name>
<dbReference type="RefSeq" id="XP_040731836.1">
    <property type="nucleotide sequence ID" value="XM_040875577.1"/>
</dbReference>
<dbReference type="InterPro" id="IPR032710">
    <property type="entry name" value="NTF2-like_dom_sf"/>
</dbReference>
<dbReference type="GeneID" id="63792548"/>
<dbReference type="STRING" id="1196081.A0A364KUT7"/>
<comment type="caution">
    <text evidence="2">The sequence shown here is derived from an EMBL/GenBank/DDBJ whole genome shotgun (WGS) entry which is preliminary data.</text>
</comment>
<dbReference type="Proteomes" id="UP000249363">
    <property type="component" value="Unassembled WGS sequence"/>
</dbReference>
<dbReference type="Gene3D" id="3.10.450.50">
    <property type="match status" value="1"/>
</dbReference>
<proteinExistence type="predicted"/>
<feature type="region of interest" description="Disordered" evidence="1">
    <location>
        <begin position="179"/>
        <end position="215"/>
    </location>
</feature>
<dbReference type="SUPFAM" id="SSF54427">
    <property type="entry name" value="NTF2-like"/>
    <property type="match status" value="1"/>
</dbReference>
<dbReference type="EMBL" id="MIKG01000005">
    <property type="protein sequence ID" value="RAO67320.1"/>
    <property type="molecule type" value="Genomic_DNA"/>
</dbReference>
<evidence type="ECO:0000313" key="2">
    <source>
        <dbReference type="EMBL" id="RAO67320.1"/>
    </source>
</evidence>
<keyword evidence="3" id="KW-1185">Reference proteome</keyword>
<feature type="compositionally biased region" description="Polar residues" evidence="1">
    <location>
        <begin position="523"/>
        <end position="534"/>
    </location>
</feature>
<feature type="region of interest" description="Disordered" evidence="1">
    <location>
        <begin position="233"/>
        <end position="253"/>
    </location>
</feature>
<feature type="compositionally biased region" description="Low complexity" evidence="1">
    <location>
        <begin position="181"/>
        <end position="193"/>
    </location>
</feature>
<dbReference type="AlphaFoldDB" id="A0A364KUT7"/>
<protein>
    <submittedName>
        <fullName evidence="2">Uncharacterized protein</fullName>
    </submittedName>
</protein>
<organism evidence="2 3">
    <name type="scientific">Talaromyces amestolkiae</name>
    <dbReference type="NCBI Taxonomy" id="1196081"/>
    <lineage>
        <taxon>Eukaryota</taxon>
        <taxon>Fungi</taxon>
        <taxon>Dikarya</taxon>
        <taxon>Ascomycota</taxon>
        <taxon>Pezizomycotina</taxon>
        <taxon>Eurotiomycetes</taxon>
        <taxon>Eurotiomycetidae</taxon>
        <taxon>Eurotiales</taxon>
        <taxon>Trichocomaceae</taxon>
        <taxon>Talaromyces</taxon>
        <taxon>Talaromyces sect. Talaromyces</taxon>
    </lineage>
</organism>